<dbReference type="EMBL" id="AP026978">
    <property type="protein sequence ID" value="BDT98372.1"/>
    <property type="molecule type" value="Genomic_DNA"/>
</dbReference>
<organism evidence="2 3">
    <name type="scientific">Nocardia sputorum</name>
    <dbReference type="NCBI Taxonomy" id="2984338"/>
    <lineage>
        <taxon>Bacteria</taxon>
        <taxon>Bacillati</taxon>
        <taxon>Actinomycetota</taxon>
        <taxon>Actinomycetes</taxon>
        <taxon>Mycobacteriales</taxon>
        <taxon>Nocardiaceae</taxon>
        <taxon>Nocardia</taxon>
    </lineage>
</organism>
<reference evidence="2 3" key="1">
    <citation type="submission" date="2022-11" db="EMBL/GenBank/DDBJ databases">
        <title>Genome Sequencing of Nocardia sp. ON39_IFM12276 and assembly.</title>
        <authorList>
            <person name="Shimojima M."/>
            <person name="Toyokawa M."/>
            <person name="Uesaka K."/>
        </authorList>
    </citation>
    <scope>NUCLEOTIDE SEQUENCE [LARGE SCALE GENOMIC DNA]</scope>
    <source>
        <strain evidence="2 3">IFM 12276</strain>
    </source>
</reference>
<dbReference type="Proteomes" id="UP001317870">
    <property type="component" value="Chromosome"/>
</dbReference>
<feature type="domain" description="HNH nuclease" evidence="1">
    <location>
        <begin position="189"/>
        <end position="238"/>
    </location>
</feature>
<name>A0ABM8CTT2_9NOCA</name>
<sequence length="298" mass="34179">MESEVERELRQMIFDHLGRRVEEKGSLTREELTEFKVGAETYRLIDRNKGIWNPSQFAATLSILSKPDSPYDDEEVGDSLYAYAYREGNIRGDNTKLRRAYELELPLILLRWIKIGSAIRYVPVFPVYVVADDQPRQRFILALDESLREVSDPLHLEPIERAYVQRVTRQRLHQPEFRGRVLLAYGHRCAMCKVRHAQLLDAAHIIGDGKEHGAADVVNGLSLCKIHHAAYDSNLIGISPGYEIHVGAQLMQDSDKGPMLRYGLQGMDGQHLALPQRRKDWPSAERLEERFAEFEEAS</sequence>
<dbReference type="RefSeq" id="WP_281878402.1">
    <property type="nucleotide sequence ID" value="NZ_AP026978.1"/>
</dbReference>
<evidence type="ECO:0000313" key="2">
    <source>
        <dbReference type="EMBL" id="BDT98372.1"/>
    </source>
</evidence>
<keyword evidence="3" id="KW-1185">Reference proteome</keyword>
<evidence type="ECO:0000313" key="3">
    <source>
        <dbReference type="Proteomes" id="UP001317870"/>
    </source>
</evidence>
<protein>
    <recommendedName>
        <fullName evidence="1">HNH nuclease domain-containing protein</fullName>
    </recommendedName>
</protein>
<dbReference type="InterPro" id="IPR003615">
    <property type="entry name" value="HNH_nuc"/>
</dbReference>
<evidence type="ECO:0000259" key="1">
    <source>
        <dbReference type="Pfam" id="PF13391"/>
    </source>
</evidence>
<accession>A0ABM8CTT2</accession>
<dbReference type="Pfam" id="PF13391">
    <property type="entry name" value="HNH_2"/>
    <property type="match status" value="1"/>
</dbReference>
<proteinExistence type="predicted"/>
<gene>
    <name evidence="2" type="ORF">IFM12276_14010</name>
</gene>